<dbReference type="InterPro" id="IPR051535">
    <property type="entry name" value="Siderophore_ABC-ATPase"/>
</dbReference>
<dbReference type="RefSeq" id="WP_007130966.1">
    <property type="nucleotide sequence ID" value="NZ_WNZW01000001.1"/>
</dbReference>
<dbReference type="SUPFAM" id="SSF52540">
    <property type="entry name" value="P-loop containing nucleoside triphosphate hydrolases"/>
    <property type="match status" value="1"/>
</dbReference>
<feature type="domain" description="ABC transporter" evidence="10">
    <location>
        <begin position="4"/>
        <end position="240"/>
    </location>
</feature>
<evidence type="ECO:0000256" key="7">
    <source>
        <dbReference type="ARBA" id="ARBA00023004"/>
    </source>
</evidence>
<sequence>MTLLRLEDVSVRLHNRTVLDSLNWQVEVGKIYSIIGPNGSGKSTLLKTCAGQLKPAQGKVLLQGRLLDSYPRRQLARHMAMLQQSQASLPDVSVRSLVSYGRFPHQPVWGAKRKEDEKIVEWAMAQTGTLPFAERKLSNLSGGERQRVWIAMTLAQQSGLILLDEPTTYLDVNHQWEVMELVHDLNRKYSITIVMVLHDLNHAAACSDELLVMRAGEMYASGPPEQVITDRMLRDVFGVRGSVGRDDRSGRMHCHIEGLLEAVDFSAQPAIAAVK</sequence>
<dbReference type="FunFam" id="3.40.50.300:FF:000134">
    <property type="entry name" value="Iron-enterobactin ABC transporter ATP-binding protein"/>
    <property type="match status" value="1"/>
</dbReference>
<dbReference type="Proteomes" id="UP000447876">
    <property type="component" value="Unassembled WGS sequence"/>
</dbReference>
<name>A0A7X2YYV7_9BACL</name>
<keyword evidence="6 11" id="KW-0067">ATP-binding</keyword>
<keyword evidence="8" id="KW-0406">Ion transport</keyword>
<keyword evidence="5" id="KW-0547">Nucleotide-binding</keyword>
<evidence type="ECO:0000313" key="11">
    <source>
        <dbReference type="EMBL" id="MUG44477.1"/>
    </source>
</evidence>
<keyword evidence="7" id="KW-0408">Iron</keyword>
<keyword evidence="2" id="KW-0813">Transport</keyword>
<keyword evidence="4" id="KW-0410">Iron transport</keyword>
<protein>
    <submittedName>
        <fullName evidence="11">ATP-binding cassette domain-containing protein</fullName>
    </submittedName>
</protein>
<dbReference type="InterPro" id="IPR017871">
    <property type="entry name" value="ABC_transporter-like_CS"/>
</dbReference>
<proteinExistence type="predicted"/>
<accession>A0A7X2YYV7</accession>
<evidence type="ECO:0000256" key="6">
    <source>
        <dbReference type="ARBA" id="ARBA00022840"/>
    </source>
</evidence>
<dbReference type="Gene3D" id="3.40.50.300">
    <property type="entry name" value="P-loop containing nucleotide triphosphate hydrolases"/>
    <property type="match status" value="1"/>
</dbReference>
<dbReference type="InterPro" id="IPR027417">
    <property type="entry name" value="P-loop_NTPase"/>
</dbReference>
<dbReference type="PANTHER" id="PTHR42771:SF4">
    <property type="entry name" value="IRON(3+)-HYDROXAMATE IMPORT ATP-BINDING PROTEIN FHUC"/>
    <property type="match status" value="1"/>
</dbReference>
<evidence type="ECO:0000256" key="9">
    <source>
        <dbReference type="ARBA" id="ARBA00023136"/>
    </source>
</evidence>
<dbReference type="OrthoDB" id="9787851at2"/>
<evidence type="ECO:0000256" key="3">
    <source>
        <dbReference type="ARBA" id="ARBA00022475"/>
    </source>
</evidence>
<keyword evidence="3" id="KW-1003">Cell membrane</keyword>
<evidence type="ECO:0000256" key="1">
    <source>
        <dbReference type="ARBA" id="ARBA00004202"/>
    </source>
</evidence>
<dbReference type="EMBL" id="WNZW01000001">
    <property type="protein sequence ID" value="MUG44477.1"/>
    <property type="molecule type" value="Genomic_DNA"/>
</dbReference>
<dbReference type="GeneID" id="95406852"/>
<dbReference type="PANTHER" id="PTHR42771">
    <property type="entry name" value="IRON(3+)-HYDROXAMATE IMPORT ATP-BINDING PROTEIN FHUC"/>
    <property type="match status" value="1"/>
</dbReference>
<evidence type="ECO:0000313" key="12">
    <source>
        <dbReference type="Proteomes" id="UP000447876"/>
    </source>
</evidence>
<evidence type="ECO:0000256" key="8">
    <source>
        <dbReference type="ARBA" id="ARBA00023065"/>
    </source>
</evidence>
<dbReference type="SMART" id="SM00382">
    <property type="entry name" value="AAA"/>
    <property type="match status" value="1"/>
</dbReference>
<dbReference type="AlphaFoldDB" id="A0A7X2YYV7"/>
<dbReference type="GO" id="GO:0006826">
    <property type="term" value="P:iron ion transport"/>
    <property type="evidence" value="ECO:0007669"/>
    <property type="project" value="UniProtKB-KW"/>
</dbReference>
<comment type="subcellular location">
    <subcellularLocation>
        <location evidence="1">Cell membrane</location>
        <topology evidence="1">Peripheral membrane protein</topology>
    </subcellularLocation>
</comment>
<dbReference type="Pfam" id="PF00005">
    <property type="entry name" value="ABC_tran"/>
    <property type="match status" value="1"/>
</dbReference>
<gene>
    <name evidence="11" type="ORF">GNP95_05645</name>
</gene>
<comment type="caution">
    <text evidence="11">The sequence shown here is derived from an EMBL/GenBank/DDBJ whole genome shotgun (WGS) entry which is preliminary data.</text>
</comment>
<evidence type="ECO:0000256" key="2">
    <source>
        <dbReference type="ARBA" id="ARBA00022448"/>
    </source>
</evidence>
<dbReference type="InterPro" id="IPR003593">
    <property type="entry name" value="AAA+_ATPase"/>
</dbReference>
<dbReference type="GO" id="GO:0005524">
    <property type="term" value="F:ATP binding"/>
    <property type="evidence" value="ECO:0007669"/>
    <property type="project" value="UniProtKB-KW"/>
</dbReference>
<reference evidence="11 12" key="1">
    <citation type="submission" date="2019-11" db="EMBL/GenBank/DDBJ databases">
        <title>Draft genome sequences of five Paenibacillus species of dairy origin.</title>
        <authorList>
            <person name="Olajide A.M."/>
            <person name="Chen S."/>
            <person name="Lapointe G."/>
        </authorList>
    </citation>
    <scope>NUCLEOTIDE SEQUENCE [LARGE SCALE GENOMIC DNA]</scope>
    <source>
        <strain evidence="11 12">12CR55</strain>
    </source>
</reference>
<evidence type="ECO:0000256" key="4">
    <source>
        <dbReference type="ARBA" id="ARBA00022496"/>
    </source>
</evidence>
<dbReference type="PROSITE" id="PS50893">
    <property type="entry name" value="ABC_TRANSPORTER_2"/>
    <property type="match status" value="1"/>
</dbReference>
<organism evidence="11 12">
    <name type="scientific">Paenibacillus woosongensis</name>
    <dbReference type="NCBI Taxonomy" id="307580"/>
    <lineage>
        <taxon>Bacteria</taxon>
        <taxon>Bacillati</taxon>
        <taxon>Bacillota</taxon>
        <taxon>Bacilli</taxon>
        <taxon>Bacillales</taxon>
        <taxon>Paenibacillaceae</taxon>
        <taxon>Paenibacillus</taxon>
    </lineage>
</organism>
<evidence type="ECO:0000256" key="5">
    <source>
        <dbReference type="ARBA" id="ARBA00022741"/>
    </source>
</evidence>
<dbReference type="InterPro" id="IPR003439">
    <property type="entry name" value="ABC_transporter-like_ATP-bd"/>
</dbReference>
<dbReference type="GO" id="GO:0005886">
    <property type="term" value="C:plasma membrane"/>
    <property type="evidence" value="ECO:0007669"/>
    <property type="project" value="UniProtKB-SubCell"/>
</dbReference>
<keyword evidence="9" id="KW-0472">Membrane</keyword>
<dbReference type="PROSITE" id="PS00211">
    <property type="entry name" value="ABC_TRANSPORTER_1"/>
    <property type="match status" value="1"/>
</dbReference>
<dbReference type="GO" id="GO:0016887">
    <property type="term" value="F:ATP hydrolysis activity"/>
    <property type="evidence" value="ECO:0007669"/>
    <property type="project" value="InterPro"/>
</dbReference>
<evidence type="ECO:0000259" key="10">
    <source>
        <dbReference type="PROSITE" id="PS50893"/>
    </source>
</evidence>
<dbReference type="CDD" id="cd03214">
    <property type="entry name" value="ABC_Iron-Siderophores_B12_Hemin"/>
    <property type="match status" value="1"/>
</dbReference>